<dbReference type="PANTHER" id="PTHR23359">
    <property type="entry name" value="NUCLEOTIDE KINASE"/>
    <property type="match status" value="1"/>
</dbReference>
<feature type="binding site" evidence="5">
    <location>
        <position position="94"/>
    </location>
    <ligand>
        <name>AMP</name>
        <dbReference type="ChEBI" id="CHEBI:456215"/>
    </ligand>
</feature>
<evidence type="ECO:0000256" key="5">
    <source>
        <dbReference type="HAMAP-Rule" id="MF_00235"/>
    </source>
</evidence>
<dbReference type="NCBIfam" id="NF011100">
    <property type="entry name" value="PRK14527.1"/>
    <property type="match status" value="1"/>
</dbReference>
<dbReference type="RefSeq" id="WP_246130956.1">
    <property type="nucleotide sequence ID" value="NZ_BAAARM010000001.1"/>
</dbReference>
<dbReference type="NCBIfam" id="NF011104">
    <property type="entry name" value="PRK14531.1"/>
    <property type="match status" value="1"/>
</dbReference>
<comment type="caution">
    <text evidence="5">Lacks conserved residue(s) required for the propagation of feature annotation.</text>
</comment>
<feature type="binding site" evidence="5">
    <location>
        <begin position="87"/>
        <end position="90"/>
    </location>
    <ligand>
        <name>AMP</name>
        <dbReference type="ChEBI" id="CHEBI:456215"/>
    </ligand>
</feature>
<feature type="binding site" evidence="5">
    <location>
        <position position="135"/>
    </location>
    <ligand>
        <name>AMP</name>
        <dbReference type="ChEBI" id="CHEBI:456215"/>
    </ligand>
</feature>
<keyword evidence="3 5" id="KW-0547">Nucleotide-binding</keyword>
<dbReference type="GO" id="GO:0005524">
    <property type="term" value="F:ATP binding"/>
    <property type="evidence" value="ECO:0007669"/>
    <property type="project" value="UniProtKB-UniRule"/>
</dbReference>
<evidence type="ECO:0000313" key="8">
    <source>
        <dbReference type="EMBL" id="GEO32897.1"/>
    </source>
</evidence>
<name>A0A512D927_9CELL</name>
<dbReference type="Gene3D" id="3.40.50.300">
    <property type="entry name" value="P-loop containing nucleotide triphosphate hydrolases"/>
    <property type="match status" value="1"/>
</dbReference>
<evidence type="ECO:0000256" key="1">
    <source>
        <dbReference type="ARBA" id="ARBA00022679"/>
    </source>
</evidence>
<gene>
    <name evidence="5 8" type="primary">adk</name>
    <name evidence="8" type="ORF">CAE01nite_06220</name>
</gene>
<dbReference type="GO" id="GO:0005737">
    <property type="term" value="C:cytoplasm"/>
    <property type="evidence" value="ECO:0007669"/>
    <property type="project" value="UniProtKB-SubCell"/>
</dbReference>
<dbReference type="GO" id="GO:0044209">
    <property type="term" value="P:AMP salvage"/>
    <property type="evidence" value="ECO:0007669"/>
    <property type="project" value="UniProtKB-UniRule"/>
</dbReference>
<evidence type="ECO:0000313" key="9">
    <source>
        <dbReference type="Proteomes" id="UP000321181"/>
    </source>
</evidence>
<feature type="binding site" evidence="5">
    <location>
        <position position="146"/>
    </location>
    <ligand>
        <name>AMP</name>
        <dbReference type="ChEBI" id="CHEBI:456215"/>
    </ligand>
</feature>
<comment type="catalytic activity">
    <reaction evidence="5 7">
        <text>AMP + ATP = 2 ADP</text>
        <dbReference type="Rhea" id="RHEA:12973"/>
        <dbReference type="ChEBI" id="CHEBI:30616"/>
        <dbReference type="ChEBI" id="CHEBI:456215"/>
        <dbReference type="ChEBI" id="CHEBI:456216"/>
        <dbReference type="EC" id="2.7.4.3"/>
    </reaction>
</comment>
<dbReference type="Pfam" id="PF00406">
    <property type="entry name" value="ADK"/>
    <property type="match status" value="1"/>
</dbReference>
<dbReference type="SUPFAM" id="SSF52540">
    <property type="entry name" value="P-loop containing nucleoside triphosphate hydrolases"/>
    <property type="match status" value="1"/>
</dbReference>
<keyword evidence="5" id="KW-0963">Cytoplasm</keyword>
<dbReference type="Proteomes" id="UP000321181">
    <property type="component" value="Unassembled WGS sequence"/>
</dbReference>
<dbReference type="EMBL" id="BJYY01000001">
    <property type="protein sequence ID" value="GEO32897.1"/>
    <property type="molecule type" value="Genomic_DNA"/>
</dbReference>
<keyword evidence="5 7" id="KW-0067">ATP-binding</keyword>
<comment type="domain">
    <text evidence="5">Consists of three domains, a large central CORE domain and two small peripheral domains, NMPbind and LID, which undergo movements during catalysis. The LID domain closes over the site of phosphoryl transfer upon ATP binding. Assembling and dissambling the active center during each catalytic cycle provides an effective means to prevent ATP hydrolysis.</text>
</comment>
<dbReference type="HAMAP" id="MF_00235">
    <property type="entry name" value="Adenylate_kinase_Adk"/>
    <property type="match status" value="1"/>
</dbReference>
<feature type="binding site" evidence="5">
    <location>
        <position position="129"/>
    </location>
    <ligand>
        <name>ATP</name>
        <dbReference type="ChEBI" id="CHEBI:30616"/>
    </ligand>
</feature>
<evidence type="ECO:0000256" key="6">
    <source>
        <dbReference type="RuleBase" id="RU003330"/>
    </source>
</evidence>
<comment type="pathway">
    <text evidence="5">Purine metabolism; AMP biosynthesis via salvage pathway; AMP from ADP: step 1/1.</text>
</comment>
<feature type="region of interest" description="NMP" evidence="5">
    <location>
        <begin position="32"/>
        <end position="61"/>
    </location>
</feature>
<dbReference type="InterPro" id="IPR000850">
    <property type="entry name" value="Adenylat/UMP-CMP_kin"/>
</dbReference>
<feature type="binding site" evidence="5">
    <location>
        <begin position="59"/>
        <end position="61"/>
    </location>
    <ligand>
        <name>AMP</name>
        <dbReference type="ChEBI" id="CHEBI:456215"/>
    </ligand>
</feature>
<comment type="subunit">
    <text evidence="5 7">Monomer.</text>
</comment>
<dbReference type="EC" id="2.7.4.3" evidence="5 7"/>
<evidence type="ECO:0000256" key="2">
    <source>
        <dbReference type="ARBA" id="ARBA00022727"/>
    </source>
</evidence>
<keyword evidence="4 5" id="KW-0418">Kinase</keyword>
<dbReference type="UniPathway" id="UPA00588">
    <property type="reaction ID" value="UER00649"/>
</dbReference>
<accession>A0A512D927</accession>
<sequence>MSARLVIMGPQGSGKGTQAALLATRLGVPAISTGDIFRANVKGGTDLGNQAKAIMDAGDLVPDEITNAMVRDRLAEPDAAEGFILDGYPRNAAQVEALDGVLAGHGVGLDAVLELTADRDELLARLGRRAALEGRTDDTAEAIERRLAIYEQQTAPLTAGYAARGLLVTVDGIGQVDEVTERLVAALGARVG</sequence>
<comment type="subcellular location">
    <subcellularLocation>
        <location evidence="5 7">Cytoplasm</location>
    </subcellularLocation>
</comment>
<proteinExistence type="inferred from homology"/>
<feature type="binding site" evidence="5">
    <location>
        <position position="33"/>
    </location>
    <ligand>
        <name>AMP</name>
        <dbReference type="ChEBI" id="CHEBI:456215"/>
    </ligand>
</feature>
<keyword evidence="2 5" id="KW-0545">Nucleotide biosynthesis</keyword>
<reference evidence="8 9" key="1">
    <citation type="submission" date="2019-07" db="EMBL/GenBank/DDBJ databases">
        <title>Whole genome shotgun sequence of Cellulomonas aerilata NBRC 106308.</title>
        <authorList>
            <person name="Hosoyama A."/>
            <person name="Uohara A."/>
            <person name="Ohji S."/>
            <person name="Ichikawa N."/>
        </authorList>
    </citation>
    <scope>NUCLEOTIDE SEQUENCE [LARGE SCALE GENOMIC DNA]</scope>
    <source>
        <strain evidence="8 9">NBRC 106308</strain>
    </source>
</reference>
<feature type="binding site" evidence="5">
    <location>
        <position position="174"/>
    </location>
    <ligand>
        <name>ATP</name>
        <dbReference type="ChEBI" id="CHEBI:30616"/>
    </ligand>
</feature>
<dbReference type="NCBIfam" id="NF011105">
    <property type="entry name" value="PRK14532.1"/>
    <property type="match status" value="1"/>
</dbReference>
<evidence type="ECO:0000256" key="7">
    <source>
        <dbReference type="RuleBase" id="RU003331"/>
    </source>
</evidence>
<feature type="binding site" evidence="5">
    <location>
        <begin position="12"/>
        <end position="17"/>
    </location>
    <ligand>
        <name>ATP</name>
        <dbReference type="ChEBI" id="CHEBI:30616"/>
    </ligand>
</feature>
<dbReference type="InterPro" id="IPR033690">
    <property type="entry name" value="Adenylat_kinase_CS"/>
</dbReference>
<evidence type="ECO:0000256" key="4">
    <source>
        <dbReference type="ARBA" id="ARBA00022777"/>
    </source>
</evidence>
<dbReference type="GO" id="GO:0004017">
    <property type="term" value="F:AMP kinase activity"/>
    <property type="evidence" value="ECO:0007669"/>
    <property type="project" value="UniProtKB-UniRule"/>
</dbReference>
<dbReference type="AlphaFoldDB" id="A0A512D927"/>
<dbReference type="CDD" id="cd01428">
    <property type="entry name" value="ADK"/>
    <property type="match status" value="1"/>
</dbReference>
<comment type="similarity">
    <text evidence="5 6">Belongs to the adenylate kinase family.</text>
</comment>
<keyword evidence="9" id="KW-1185">Reference proteome</keyword>
<protein>
    <recommendedName>
        <fullName evidence="5 7">Adenylate kinase</fullName>
        <shortName evidence="5">AK</shortName>
        <ecNumber evidence="5 7">2.7.4.3</ecNumber>
    </recommendedName>
    <alternativeName>
        <fullName evidence="5">ATP-AMP transphosphorylase</fullName>
    </alternativeName>
    <alternativeName>
        <fullName evidence="5">ATP:AMP phosphotransferase</fullName>
    </alternativeName>
    <alternativeName>
        <fullName evidence="5">Adenylate monophosphate kinase</fullName>
    </alternativeName>
</protein>
<dbReference type="PRINTS" id="PR00094">
    <property type="entry name" value="ADENYLTKNASE"/>
</dbReference>
<feature type="binding site" evidence="5">
    <location>
        <position position="38"/>
    </location>
    <ligand>
        <name>AMP</name>
        <dbReference type="ChEBI" id="CHEBI:456215"/>
    </ligand>
</feature>
<comment type="function">
    <text evidence="5">Catalyzes the reversible transfer of the terminal phosphate group between ATP and AMP. Plays an important role in cellular energy homeostasis and in adenine nucleotide metabolism.</text>
</comment>
<comment type="caution">
    <text evidence="8">The sequence shown here is derived from an EMBL/GenBank/DDBJ whole genome shotgun (WGS) entry which is preliminary data.</text>
</comment>
<dbReference type="PROSITE" id="PS00113">
    <property type="entry name" value="ADENYLATE_KINASE"/>
    <property type="match status" value="1"/>
</dbReference>
<keyword evidence="1 5" id="KW-0808">Transferase</keyword>
<organism evidence="8 9">
    <name type="scientific">Cellulomonas aerilata</name>
    <dbReference type="NCBI Taxonomy" id="515326"/>
    <lineage>
        <taxon>Bacteria</taxon>
        <taxon>Bacillati</taxon>
        <taxon>Actinomycetota</taxon>
        <taxon>Actinomycetes</taxon>
        <taxon>Micrococcales</taxon>
        <taxon>Cellulomonadaceae</taxon>
        <taxon>Cellulomonas</taxon>
    </lineage>
</organism>
<dbReference type="NCBIfam" id="NF001381">
    <property type="entry name" value="PRK00279.1-3"/>
    <property type="match status" value="1"/>
</dbReference>
<evidence type="ECO:0000256" key="3">
    <source>
        <dbReference type="ARBA" id="ARBA00022741"/>
    </source>
</evidence>
<dbReference type="InterPro" id="IPR027417">
    <property type="entry name" value="P-loop_NTPase"/>
</dbReference>